<dbReference type="EMBL" id="MU167247">
    <property type="protein sequence ID" value="KAG0147494.1"/>
    <property type="molecule type" value="Genomic_DNA"/>
</dbReference>
<protein>
    <submittedName>
        <fullName evidence="1">Uncharacterized protein</fullName>
    </submittedName>
</protein>
<accession>A0A9P6NK80</accession>
<sequence>MLVPRAPDMSDPLSNWYQFLGLLAEAAAALSLAQTTESRYLSAVNSFFKVPYALRFCLHPNRKNAS</sequence>
<gene>
    <name evidence="1" type="ORF">CROQUDRAFT_91397</name>
</gene>
<dbReference type="AlphaFoldDB" id="A0A9P6NK80"/>
<evidence type="ECO:0000313" key="1">
    <source>
        <dbReference type="EMBL" id="KAG0147494.1"/>
    </source>
</evidence>
<name>A0A9P6NK80_9BASI</name>
<keyword evidence="2" id="KW-1185">Reference proteome</keyword>
<comment type="caution">
    <text evidence="1">The sequence shown here is derived from an EMBL/GenBank/DDBJ whole genome shotgun (WGS) entry which is preliminary data.</text>
</comment>
<evidence type="ECO:0000313" key="2">
    <source>
        <dbReference type="Proteomes" id="UP000886653"/>
    </source>
</evidence>
<organism evidence="1 2">
    <name type="scientific">Cronartium quercuum f. sp. fusiforme G11</name>
    <dbReference type="NCBI Taxonomy" id="708437"/>
    <lineage>
        <taxon>Eukaryota</taxon>
        <taxon>Fungi</taxon>
        <taxon>Dikarya</taxon>
        <taxon>Basidiomycota</taxon>
        <taxon>Pucciniomycotina</taxon>
        <taxon>Pucciniomycetes</taxon>
        <taxon>Pucciniales</taxon>
        <taxon>Coleosporiaceae</taxon>
        <taxon>Cronartium</taxon>
    </lineage>
</organism>
<proteinExistence type="predicted"/>
<dbReference type="Proteomes" id="UP000886653">
    <property type="component" value="Unassembled WGS sequence"/>
</dbReference>
<reference evidence="1" key="1">
    <citation type="submission" date="2013-11" db="EMBL/GenBank/DDBJ databases">
        <title>Genome sequence of the fusiform rust pathogen reveals effectors for host alternation and coevolution with pine.</title>
        <authorList>
            <consortium name="DOE Joint Genome Institute"/>
            <person name="Smith K."/>
            <person name="Pendleton A."/>
            <person name="Kubisiak T."/>
            <person name="Anderson C."/>
            <person name="Salamov A."/>
            <person name="Aerts A."/>
            <person name="Riley R."/>
            <person name="Clum A."/>
            <person name="Lindquist E."/>
            <person name="Ence D."/>
            <person name="Campbell M."/>
            <person name="Kronenberg Z."/>
            <person name="Feau N."/>
            <person name="Dhillon B."/>
            <person name="Hamelin R."/>
            <person name="Burleigh J."/>
            <person name="Smith J."/>
            <person name="Yandell M."/>
            <person name="Nelson C."/>
            <person name="Grigoriev I."/>
            <person name="Davis J."/>
        </authorList>
    </citation>
    <scope>NUCLEOTIDE SEQUENCE</scope>
    <source>
        <strain evidence="1">G11</strain>
    </source>
</reference>